<dbReference type="Proteomes" id="UP000635606">
    <property type="component" value="Unassembled WGS sequence"/>
</dbReference>
<dbReference type="GO" id="GO:0005524">
    <property type="term" value="F:ATP binding"/>
    <property type="evidence" value="ECO:0007669"/>
    <property type="project" value="UniProtKB-KW"/>
</dbReference>
<evidence type="ECO:0000256" key="2">
    <source>
        <dbReference type="ARBA" id="ARBA00022448"/>
    </source>
</evidence>
<gene>
    <name evidence="6" type="ORF">Voc01_101910</name>
</gene>
<dbReference type="PANTHER" id="PTHR43335:SF4">
    <property type="entry name" value="ABC TRANSPORTER, ATP-BINDING PROTEIN"/>
    <property type="match status" value="1"/>
</dbReference>
<dbReference type="Gene3D" id="3.40.50.300">
    <property type="entry name" value="P-loop containing nucleotide triphosphate hydrolases"/>
    <property type="match status" value="1"/>
</dbReference>
<evidence type="ECO:0000313" key="7">
    <source>
        <dbReference type="Proteomes" id="UP000635606"/>
    </source>
</evidence>
<sequence length="319" mass="33567">MISIDHLTKTYGTFTAVDDVTFTARPGRITGFLGPNGAGKSTTLRILVGLTPPDHGTAHVLGHRFRDLPNPGIDVGVLLDASAQHAGRTGREVLTIAQRTMGLPARRVPQLLETVGLTEDEAGRRLRDYSLGMRQRLGLAHALLGDPDVLVLDEPANGLDPAGIRWMRDLLRDFADRGCTVLLSSHLLHEIEVLADDLVVIGDGRIVAAGAKTDLLAGAGTQVATRHPAALAAALDSAGLTHHRTDPTPGGSGLTPTVLHVEADAEAVGHVAWTAGVALTELRAADGAGLEEMFLALTADTQRDAHPTLHHLSRQGAVT</sequence>
<proteinExistence type="inferred from homology"/>
<keyword evidence="2" id="KW-0813">Transport</keyword>
<dbReference type="InterPro" id="IPR003439">
    <property type="entry name" value="ABC_transporter-like_ATP-bd"/>
</dbReference>
<dbReference type="AlphaFoldDB" id="A0A8J4A3Z6"/>
<feature type="domain" description="ABC transporter" evidence="5">
    <location>
        <begin position="2"/>
        <end position="228"/>
    </location>
</feature>
<evidence type="ECO:0000256" key="3">
    <source>
        <dbReference type="ARBA" id="ARBA00022741"/>
    </source>
</evidence>
<dbReference type="PANTHER" id="PTHR43335">
    <property type="entry name" value="ABC TRANSPORTER, ATP-BINDING PROTEIN"/>
    <property type="match status" value="1"/>
</dbReference>
<protein>
    <submittedName>
        <fullName evidence="6">ABC transporter</fullName>
    </submittedName>
</protein>
<keyword evidence="7" id="KW-1185">Reference proteome</keyword>
<dbReference type="InterPro" id="IPR003593">
    <property type="entry name" value="AAA+_ATPase"/>
</dbReference>
<dbReference type="GO" id="GO:0016887">
    <property type="term" value="F:ATP hydrolysis activity"/>
    <property type="evidence" value="ECO:0007669"/>
    <property type="project" value="InterPro"/>
</dbReference>
<evidence type="ECO:0000313" key="6">
    <source>
        <dbReference type="EMBL" id="GIJ75274.1"/>
    </source>
</evidence>
<accession>A0A8J4A3Z6</accession>
<evidence type="ECO:0000259" key="5">
    <source>
        <dbReference type="PROSITE" id="PS50893"/>
    </source>
</evidence>
<comment type="caution">
    <text evidence="6">The sequence shown here is derived from an EMBL/GenBank/DDBJ whole genome shotgun (WGS) entry which is preliminary data.</text>
</comment>
<dbReference type="Pfam" id="PF00005">
    <property type="entry name" value="ABC_tran"/>
    <property type="match status" value="1"/>
</dbReference>
<dbReference type="RefSeq" id="WP_203935042.1">
    <property type="nucleotide sequence ID" value="NZ_BOPH01000152.1"/>
</dbReference>
<evidence type="ECO:0000256" key="4">
    <source>
        <dbReference type="ARBA" id="ARBA00022840"/>
    </source>
</evidence>
<dbReference type="PROSITE" id="PS50893">
    <property type="entry name" value="ABC_TRANSPORTER_2"/>
    <property type="match status" value="1"/>
</dbReference>
<keyword evidence="3" id="KW-0547">Nucleotide-binding</keyword>
<dbReference type="SMART" id="SM00382">
    <property type="entry name" value="AAA"/>
    <property type="match status" value="1"/>
</dbReference>
<name>A0A8J4A3Z6_9ACTN</name>
<dbReference type="EMBL" id="BOPH01000152">
    <property type="protein sequence ID" value="GIJ75274.1"/>
    <property type="molecule type" value="Genomic_DNA"/>
</dbReference>
<organism evidence="6 7">
    <name type="scientific">Virgisporangium ochraceum</name>
    <dbReference type="NCBI Taxonomy" id="65505"/>
    <lineage>
        <taxon>Bacteria</taxon>
        <taxon>Bacillati</taxon>
        <taxon>Actinomycetota</taxon>
        <taxon>Actinomycetes</taxon>
        <taxon>Micromonosporales</taxon>
        <taxon>Micromonosporaceae</taxon>
        <taxon>Virgisporangium</taxon>
    </lineage>
</organism>
<reference evidence="6" key="1">
    <citation type="submission" date="2021-01" db="EMBL/GenBank/DDBJ databases">
        <title>Whole genome shotgun sequence of Virgisporangium ochraceum NBRC 16418.</title>
        <authorList>
            <person name="Komaki H."/>
            <person name="Tamura T."/>
        </authorList>
    </citation>
    <scope>NUCLEOTIDE SEQUENCE</scope>
    <source>
        <strain evidence="6">NBRC 16418</strain>
    </source>
</reference>
<dbReference type="InterPro" id="IPR027417">
    <property type="entry name" value="P-loop_NTPase"/>
</dbReference>
<evidence type="ECO:0000256" key="1">
    <source>
        <dbReference type="ARBA" id="ARBA00005417"/>
    </source>
</evidence>
<keyword evidence="4" id="KW-0067">ATP-binding</keyword>
<comment type="similarity">
    <text evidence="1">Belongs to the ABC transporter superfamily.</text>
</comment>
<dbReference type="SUPFAM" id="SSF52540">
    <property type="entry name" value="P-loop containing nucleoside triphosphate hydrolases"/>
    <property type="match status" value="1"/>
</dbReference>